<gene>
    <name evidence="1" type="ORF">CGLO_18010</name>
</gene>
<sequence>MLKELSFLCKMAHQKA</sequence>
<accession>T0JS59</accession>
<evidence type="ECO:0000313" key="2">
    <source>
        <dbReference type="Proteomes" id="UP000015530"/>
    </source>
</evidence>
<reference evidence="2" key="1">
    <citation type="journal article" date="2013" name="Mol. Plant Microbe Interact.">
        <title>Global aspects of pacC regulation of pathogenicity genes in Colletotrichum gloeosporioides as revealed by transcriptome analysis.</title>
        <authorList>
            <person name="Alkan N."/>
            <person name="Meng X."/>
            <person name="Friedlander G."/>
            <person name="Reuveni E."/>
            <person name="Sukno S."/>
            <person name="Sherman A."/>
            <person name="Thon M."/>
            <person name="Fluhr R."/>
            <person name="Prusky D."/>
        </authorList>
    </citation>
    <scope>NUCLEOTIDE SEQUENCE [LARGE SCALE GENOMIC DNA]</scope>
    <source>
        <strain evidence="2">Cg-14</strain>
    </source>
</reference>
<dbReference type="HOGENOM" id="CLU_3433150_0_0_1"/>
<dbReference type="EMBL" id="AMYD01004327">
    <property type="protein sequence ID" value="EQB43343.1"/>
    <property type="molecule type" value="Genomic_DNA"/>
</dbReference>
<comment type="caution">
    <text evidence="1">The sequence shown here is derived from an EMBL/GenBank/DDBJ whole genome shotgun (WGS) entry which is preliminary data.</text>
</comment>
<proteinExistence type="predicted"/>
<protein>
    <submittedName>
        <fullName evidence="1">Uncharacterized protein</fullName>
    </submittedName>
</protein>
<evidence type="ECO:0000313" key="1">
    <source>
        <dbReference type="EMBL" id="EQB43343.1"/>
    </source>
</evidence>
<dbReference type="Proteomes" id="UP000015530">
    <property type="component" value="Unassembled WGS sequence"/>
</dbReference>
<dbReference type="AlphaFoldDB" id="T0JS59"/>
<name>T0JS59_COLGC</name>
<organism evidence="1 2">
    <name type="scientific">Colletotrichum gloeosporioides (strain Cg-14)</name>
    <name type="common">Anthracnose fungus</name>
    <name type="synonym">Glomerella cingulata</name>
    <dbReference type="NCBI Taxonomy" id="1237896"/>
    <lineage>
        <taxon>Eukaryota</taxon>
        <taxon>Fungi</taxon>
        <taxon>Dikarya</taxon>
        <taxon>Ascomycota</taxon>
        <taxon>Pezizomycotina</taxon>
        <taxon>Sordariomycetes</taxon>
        <taxon>Hypocreomycetidae</taxon>
        <taxon>Glomerellales</taxon>
        <taxon>Glomerellaceae</taxon>
        <taxon>Colletotrichum</taxon>
        <taxon>Colletotrichum gloeosporioides species complex</taxon>
    </lineage>
</organism>